<dbReference type="SMART" id="SM00957">
    <property type="entry name" value="SecA_DEAD"/>
    <property type="match status" value="1"/>
</dbReference>
<keyword evidence="2" id="KW-0653">Protein transport</keyword>
<dbReference type="OrthoDB" id="7553586at2759"/>
<dbReference type="GO" id="GO:0006886">
    <property type="term" value="P:intracellular protein transport"/>
    <property type="evidence" value="ECO:0007669"/>
    <property type="project" value="InterPro"/>
</dbReference>
<name>A0A3M7PZ85_BRAPC</name>
<comment type="caution">
    <text evidence="7">The sequence shown here is derived from an EMBL/GenBank/DDBJ whole genome shotgun (WGS) entry which is preliminary data.</text>
</comment>
<dbReference type="InterPro" id="IPR014018">
    <property type="entry name" value="SecA_motor_DEAD"/>
</dbReference>
<evidence type="ECO:0000313" key="7">
    <source>
        <dbReference type="EMBL" id="RNA04041.1"/>
    </source>
</evidence>
<reference evidence="7 8" key="1">
    <citation type="journal article" date="2018" name="Sci. Rep.">
        <title>Genomic signatures of local adaptation to the degree of environmental predictability in rotifers.</title>
        <authorList>
            <person name="Franch-Gras L."/>
            <person name="Hahn C."/>
            <person name="Garcia-Roger E.M."/>
            <person name="Carmona M.J."/>
            <person name="Serra M."/>
            <person name="Gomez A."/>
        </authorList>
    </citation>
    <scope>NUCLEOTIDE SEQUENCE [LARGE SCALE GENOMIC DNA]</scope>
    <source>
        <strain evidence="7">HYR1</strain>
    </source>
</reference>
<dbReference type="PANTHER" id="PTHR30612">
    <property type="entry name" value="SECA INNER MEMBRANE COMPONENT OF SEC PROTEIN SECRETION SYSTEM"/>
    <property type="match status" value="1"/>
</dbReference>
<sequence>MKRILRSFEESEKIVLVKFYFECDEHIEKNNSIQNLSSIKNYLCDILSTHELAFLKYMDPNLVVKDVLEKHFDYIWIEVMEGMFISLMSNKILANEQNVLLDEIQNLGVDSHSLESKLKQLVDCSYFTQCDLDFNFLKSQKINYLVLNSIKNFKINLILSKEIFVDKQIWIEFIDGLARSNIDLSVTTKLLSFSPYFYPIEKHFNELLNNCESKYLISHFLLESVKNLFSTILSHSSTNFELDLAAICDCLESNFLKGDSDNDYYLEWLASKLLNEVNKKTKLQISEIEAIKNMLHNGFCLGINQSGGQAFLNRLDKLAILKWNNLIKIELIKKELNRPECDKLAKDIVCLEDVRGTNLVTELMTVLKSVPLDQFTFVQELIELMRQKEAPNEANYNVRDLICVNRESNQCLLEQCLYEIEEKKKLKSVIDIDIEKSIVEYDELDVKKWTNTYKLLSKVNVDSILCNEVVELCCVLSRGSKLTFGYELRSTQLIALILFIDAMLKKRGRLANISTGEGKSVITIVTAIAHLLIRGGTVDILTSSELLAERDAIESEHFFKLFNLNVSNNCDLDASQYEHVRQNRYQNNQVIYGVIGNFQRDLLLTKYYAKPIRKELATCLIVDEVDSMCIDNMCNTLYISHQIADLKYLKDVYVYIWQAVNMFDTAEYTVKNVEKIKSFIELKIKESQIVYPTSLQEMIERKIKIWIENAYLAKTTIQEGDQYSIISKGRQSGQAVINDLQTGIEQLNTQWSDGLQQFIQLKHYNKLSEESLKSIFMSNYIFFKQYNDNIFGMTGTLGASQERDLLSNAYDLDFFHLPRFKRELNVRHNDFVLATRSAWLAQIKQSVDSYLANNRIIEKKEIDDSKSMLQSVLDEKALLDQSIENLTIMLNEAKLAEIDESQLSQREKEEKCQGLQTELNNLIKLKDDHDLCIENLRDVLCEDISRNSGGRAVLVICKNKKDVNDVVRNLLVNHKHLFDFNGKLDGLRKVDGLSKRAATEIRQLRPGDVVVATNVAGRGTDFKLSDLLLKNGGLHVILSYVPDNERVELQAFGRSGRKGQPGSGNLIVYDKRLFSNHELTVDLLKQERDADEEERLMEIRIKMIPRVIIEKKLFEKFEMLQDRIKEYIYTKFQDSKFNELMIKSLHNKWAFWLEKMSSLINNVYRSNENEEEIFDCFDNFAAKIVKECHRDINGIQGLIDEPSELIKLA</sequence>
<dbReference type="InterPro" id="IPR011115">
    <property type="entry name" value="SecA_DEAD"/>
</dbReference>
<accession>A0A3M7PZ85</accession>
<keyword evidence="2" id="KW-0813">Transport</keyword>
<evidence type="ECO:0000259" key="5">
    <source>
        <dbReference type="PROSITE" id="PS51194"/>
    </source>
</evidence>
<evidence type="ECO:0000259" key="4">
    <source>
        <dbReference type="PROSITE" id="PS51192"/>
    </source>
</evidence>
<dbReference type="EMBL" id="REGN01008256">
    <property type="protein sequence ID" value="RNA04041.1"/>
    <property type="molecule type" value="Genomic_DNA"/>
</dbReference>
<dbReference type="SUPFAM" id="SSF52540">
    <property type="entry name" value="P-loop containing nucleoside triphosphate hydrolases"/>
    <property type="match status" value="2"/>
</dbReference>
<evidence type="ECO:0000256" key="1">
    <source>
        <dbReference type="ARBA" id="ARBA00022490"/>
    </source>
</evidence>
<dbReference type="GO" id="GO:0016020">
    <property type="term" value="C:membrane"/>
    <property type="evidence" value="ECO:0007669"/>
    <property type="project" value="InterPro"/>
</dbReference>
<evidence type="ECO:0000256" key="3">
    <source>
        <dbReference type="ARBA" id="ARBA00023010"/>
    </source>
</evidence>
<proteinExistence type="predicted"/>
<feature type="domain" description="SecA family profile" evidence="6">
    <location>
        <begin position="394"/>
        <end position="1096"/>
    </location>
</feature>
<organism evidence="7 8">
    <name type="scientific">Brachionus plicatilis</name>
    <name type="common">Marine rotifer</name>
    <name type="synonym">Brachionus muelleri</name>
    <dbReference type="NCBI Taxonomy" id="10195"/>
    <lineage>
        <taxon>Eukaryota</taxon>
        <taxon>Metazoa</taxon>
        <taxon>Spiralia</taxon>
        <taxon>Gnathifera</taxon>
        <taxon>Rotifera</taxon>
        <taxon>Eurotatoria</taxon>
        <taxon>Monogononta</taxon>
        <taxon>Pseudotrocha</taxon>
        <taxon>Ploima</taxon>
        <taxon>Brachionidae</taxon>
        <taxon>Brachionus</taxon>
    </lineage>
</organism>
<feature type="non-terminal residue" evidence="7">
    <location>
        <position position="1209"/>
    </location>
</feature>
<dbReference type="GO" id="GO:0006605">
    <property type="term" value="P:protein targeting"/>
    <property type="evidence" value="ECO:0007669"/>
    <property type="project" value="InterPro"/>
</dbReference>
<feature type="domain" description="Helicase C-terminal" evidence="5">
    <location>
        <begin position="932"/>
        <end position="1100"/>
    </location>
</feature>
<dbReference type="InterPro" id="IPR001650">
    <property type="entry name" value="Helicase_C-like"/>
</dbReference>
<protein>
    <submittedName>
        <fullName evidence="7">Pre translocase subunit</fullName>
    </submittedName>
</protein>
<dbReference type="Gene3D" id="3.40.50.300">
    <property type="entry name" value="P-loop containing nucleotide triphosphate hydrolases"/>
    <property type="match status" value="2"/>
</dbReference>
<keyword evidence="8" id="KW-1185">Reference proteome</keyword>
<dbReference type="AlphaFoldDB" id="A0A3M7PZ85"/>
<dbReference type="Gene3D" id="3.90.1440.10">
    <property type="entry name" value="SecA, preprotein cross-linking domain"/>
    <property type="match status" value="1"/>
</dbReference>
<evidence type="ECO:0000256" key="2">
    <source>
        <dbReference type="ARBA" id="ARBA00022927"/>
    </source>
</evidence>
<dbReference type="Proteomes" id="UP000276133">
    <property type="component" value="Unassembled WGS sequence"/>
</dbReference>
<evidence type="ECO:0000259" key="6">
    <source>
        <dbReference type="PROSITE" id="PS51196"/>
    </source>
</evidence>
<dbReference type="InterPro" id="IPR027417">
    <property type="entry name" value="P-loop_NTPase"/>
</dbReference>
<dbReference type="PANTHER" id="PTHR30612:SF0">
    <property type="entry name" value="CHLOROPLAST PROTEIN-TRANSPORTING ATPASE"/>
    <property type="match status" value="1"/>
</dbReference>
<keyword evidence="1" id="KW-0963">Cytoplasm</keyword>
<feature type="domain" description="Helicase ATP-binding" evidence="4">
    <location>
        <begin position="500"/>
        <end position="640"/>
    </location>
</feature>
<dbReference type="PROSITE" id="PS51194">
    <property type="entry name" value="HELICASE_CTER"/>
    <property type="match status" value="1"/>
</dbReference>
<keyword evidence="3" id="KW-0811">Translocation</keyword>
<evidence type="ECO:0000313" key="8">
    <source>
        <dbReference type="Proteomes" id="UP000276133"/>
    </source>
</evidence>
<dbReference type="InterPro" id="IPR000185">
    <property type="entry name" value="SecA"/>
</dbReference>
<dbReference type="Pfam" id="PF07517">
    <property type="entry name" value="SecA_DEAD"/>
    <property type="match status" value="1"/>
</dbReference>
<dbReference type="STRING" id="10195.A0A3M7PZ85"/>
<dbReference type="PROSITE" id="PS51196">
    <property type="entry name" value="SECA_MOTOR_DEAD"/>
    <property type="match status" value="1"/>
</dbReference>
<dbReference type="GO" id="GO:0005524">
    <property type="term" value="F:ATP binding"/>
    <property type="evidence" value="ECO:0007669"/>
    <property type="project" value="InterPro"/>
</dbReference>
<dbReference type="InterPro" id="IPR014001">
    <property type="entry name" value="Helicase_ATP-bd"/>
</dbReference>
<dbReference type="PROSITE" id="PS51192">
    <property type="entry name" value="HELICASE_ATP_BIND_1"/>
    <property type="match status" value="1"/>
</dbReference>
<gene>
    <name evidence="7" type="ORF">BpHYR1_007669</name>
</gene>
<dbReference type="GO" id="GO:0017038">
    <property type="term" value="P:protein import"/>
    <property type="evidence" value="ECO:0007669"/>
    <property type="project" value="InterPro"/>
</dbReference>